<gene>
    <name evidence="3" type="ORF">TWF696_004643</name>
</gene>
<feature type="region of interest" description="Disordered" evidence="2">
    <location>
        <begin position="363"/>
        <end position="422"/>
    </location>
</feature>
<keyword evidence="4" id="KW-1185">Reference proteome</keyword>
<name>A0AAV9V7I9_9PEZI</name>
<feature type="compositionally biased region" description="Polar residues" evidence="2">
    <location>
        <begin position="377"/>
        <end position="387"/>
    </location>
</feature>
<sequence>MATGNIHPRRSCDSGTTLYPHTPHDNDEYGTSAPVKMYQPYVEDADDDDTPASSTSAVFGDTDTPAPHPDLAWGNTHVHQQQEVYKPPDPRRRVESQLPGIPLRRMDTHRVQNSKPVKPDYTDPRVNRFLPPLPTTFWCRGHTQLAAKYRDERQTADYNNGHSQETEYHPRPMPMNTTNLGRGRSRGMATGGVDYRYGEDVYDRRSPTADLNTTTQPAAKHDENIPSSIPTGTTKPEDKTHHPPTNTAEDNQQAEPIQPRQDIEHPGLIGRIRRAIHIPVSTPAERAAKEKLRMNRKLLEKEERARRRHEQQIAVQNHTKVMMEQMERRREALLGMQQETQMPPAPGSGGHPSWFQHQIAAGTLLDKPGGPGGQMLNGPTVQMQSSMDLLPPPDYEPTPQPAMQPAPPPVKPDPVEQPAVPQQQAPVIQLVLPSAPPATQPAQQPAPPPVYLQCVPPPPVYSQPAFTYPPQTIYTPPAMPYAQMPYHPVTYIPTPPANPVQYTYAPAVPQHPGYPAAAQPVTSMPSQSQAAYAPAPPVPPHPVYESAPAQTTPMNPVQMNHTAPTPPAPQQPEQPQTQQQGTQQTQQHPMPGAWNPSFDARAPTTTSGTTFFTAQTSVPNQPPAQNSTVPPPNAVPAGRLAGNIPPITSIADLNDPRLYMYDVEVPHRPAPQPRVQPQPQPQPQQQPQVQSQPLRNPYVRQTMPQRQYIPQPQSQQWTQSARAQPQPHQRAQPRVQPQRPGENTQWARAPGMPAGYSTVNTGYVKTGKEKGYYYYPAGVGRGAAR</sequence>
<dbReference type="EMBL" id="JAVHNQ010000002">
    <property type="protein sequence ID" value="KAK6355544.1"/>
    <property type="molecule type" value="Genomic_DNA"/>
</dbReference>
<keyword evidence="1" id="KW-0175">Coiled coil</keyword>
<feature type="compositionally biased region" description="Low complexity" evidence="2">
    <location>
        <begin position="573"/>
        <end position="587"/>
    </location>
</feature>
<feature type="compositionally biased region" description="Pro residues" evidence="2">
    <location>
        <begin position="390"/>
        <end position="412"/>
    </location>
</feature>
<reference evidence="3 4" key="1">
    <citation type="submission" date="2019-10" db="EMBL/GenBank/DDBJ databases">
        <authorList>
            <person name="Palmer J.M."/>
        </authorList>
    </citation>
    <scope>NUCLEOTIDE SEQUENCE [LARGE SCALE GENOMIC DNA]</scope>
    <source>
        <strain evidence="3 4">TWF696</strain>
    </source>
</reference>
<feature type="compositionally biased region" description="Polar residues" evidence="2">
    <location>
        <begin position="243"/>
        <end position="255"/>
    </location>
</feature>
<feature type="compositionally biased region" description="Polar residues" evidence="2">
    <location>
        <begin position="549"/>
        <end position="561"/>
    </location>
</feature>
<accession>A0AAV9V7I9</accession>
<feature type="coiled-coil region" evidence="1">
    <location>
        <begin position="284"/>
        <end position="319"/>
    </location>
</feature>
<organism evidence="3 4">
    <name type="scientific">Orbilia brochopaga</name>
    <dbReference type="NCBI Taxonomy" id="3140254"/>
    <lineage>
        <taxon>Eukaryota</taxon>
        <taxon>Fungi</taxon>
        <taxon>Dikarya</taxon>
        <taxon>Ascomycota</taxon>
        <taxon>Pezizomycotina</taxon>
        <taxon>Orbiliomycetes</taxon>
        <taxon>Orbiliales</taxon>
        <taxon>Orbiliaceae</taxon>
        <taxon>Orbilia</taxon>
    </lineage>
</organism>
<feature type="compositionally biased region" description="Polar residues" evidence="2">
    <location>
        <begin position="225"/>
        <end position="234"/>
    </location>
</feature>
<feature type="compositionally biased region" description="Pro residues" evidence="2">
    <location>
        <begin position="668"/>
        <end position="684"/>
    </location>
</feature>
<feature type="region of interest" description="Disordered" evidence="2">
    <location>
        <begin position="516"/>
        <end position="651"/>
    </location>
</feature>
<protein>
    <submittedName>
        <fullName evidence="3">Uncharacterized protein</fullName>
    </submittedName>
</protein>
<feature type="region of interest" description="Disordered" evidence="2">
    <location>
        <begin position="1"/>
        <end position="67"/>
    </location>
</feature>
<dbReference type="AlphaFoldDB" id="A0AAV9V7I9"/>
<evidence type="ECO:0000256" key="2">
    <source>
        <dbReference type="SAM" id="MobiDB-lite"/>
    </source>
</evidence>
<dbReference type="Proteomes" id="UP001375240">
    <property type="component" value="Unassembled WGS sequence"/>
</dbReference>
<proteinExistence type="predicted"/>
<feature type="region of interest" description="Disordered" evidence="2">
    <location>
        <begin position="155"/>
        <end position="266"/>
    </location>
</feature>
<evidence type="ECO:0000313" key="3">
    <source>
        <dbReference type="EMBL" id="KAK6355544.1"/>
    </source>
</evidence>
<feature type="compositionally biased region" description="Low complexity" evidence="2">
    <location>
        <begin position="604"/>
        <end position="617"/>
    </location>
</feature>
<dbReference type="PRINTS" id="PR01217">
    <property type="entry name" value="PRICHEXTENSN"/>
</dbReference>
<feature type="compositionally biased region" description="Basic and acidic residues" evidence="2">
    <location>
        <begin position="196"/>
        <end position="207"/>
    </location>
</feature>
<feature type="compositionally biased region" description="Low complexity" evidence="2">
    <location>
        <begin position="704"/>
        <end position="740"/>
    </location>
</feature>
<comment type="caution">
    <text evidence="3">The sequence shown here is derived from an EMBL/GenBank/DDBJ whole genome shotgun (WGS) entry which is preliminary data.</text>
</comment>
<evidence type="ECO:0000256" key="1">
    <source>
        <dbReference type="SAM" id="Coils"/>
    </source>
</evidence>
<feature type="region of interest" description="Disordered" evidence="2">
    <location>
        <begin position="667"/>
        <end position="757"/>
    </location>
</feature>
<evidence type="ECO:0000313" key="4">
    <source>
        <dbReference type="Proteomes" id="UP001375240"/>
    </source>
</evidence>